<evidence type="ECO:0000313" key="8">
    <source>
        <dbReference type="Proteomes" id="UP000295325"/>
    </source>
</evidence>
<dbReference type="EC" id="2.7.1.121" evidence="3"/>
<evidence type="ECO:0000256" key="3">
    <source>
        <dbReference type="ARBA" id="ARBA00012095"/>
    </source>
</evidence>
<comment type="subunit">
    <text evidence="5">Homodimer. The dihydroxyacetone kinase complex is composed of a homodimer of DhaM, a homodimer of DhaK and the subunit DhaL.</text>
</comment>
<dbReference type="PROSITE" id="PS51096">
    <property type="entry name" value="PTS_EIIA_TYPE_4"/>
    <property type="match status" value="1"/>
</dbReference>
<dbReference type="InterPro" id="IPR012844">
    <property type="entry name" value="DhaM_N"/>
</dbReference>
<dbReference type="Gene3D" id="3.40.50.510">
    <property type="entry name" value="Phosphotransferase system, mannose-type IIA component"/>
    <property type="match status" value="1"/>
</dbReference>
<sequence>MIAVIIVSHSEKVAEGVKDIAEQMNNSKIMIRAAGGTENGRIGTNTLKIYETFEEVKNADNILVFVDLGSSIMATEMAMDMLDDEIREKITIVDAPIVEGALGAVIQATVTDNVKNIIETAIESKSLSKLQE</sequence>
<dbReference type="InterPro" id="IPR004701">
    <property type="entry name" value="PTS_EIIA_man-typ"/>
</dbReference>
<evidence type="ECO:0000313" key="7">
    <source>
        <dbReference type="EMBL" id="TDT50344.1"/>
    </source>
</evidence>
<organism evidence="7 8">
    <name type="scientific">Fonticella tunisiensis</name>
    <dbReference type="NCBI Taxonomy" id="1096341"/>
    <lineage>
        <taxon>Bacteria</taxon>
        <taxon>Bacillati</taxon>
        <taxon>Bacillota</taxon>
        <taxon>Clostridia</taxon>
        <taxon>Eubacteriales</taxon>
        <taxon>Clostridiaceae</taxon>
        <taxon>Fonticella</taxon>
    </lineage>
</organism>
<protein>
    <recommendedName>
        <fullName evidence="3">phosphoenolpyruvate--glycerone phosphotransferase</fullName>
        <ecNumber evidence="3">2.7.1.121</ecNumber>
    </recommendedName>
</protein>
<dbReference type="RefSeq" id="WP_133629215.1">
    <property type="nucleotide sequence ID" value="NZ_SOAZ01000030.1"/>
</dbReference>
<evidence type="ECO:0000259" key="6">
    <source>
        <dbReference type="PROSITE" id="PS51096"/>
    </source>
</evidence>
<dbReference type="PANTHER" id="PTHR38594:SF1">
    <property type="entry name" value="PEP-DEPENDENT DIHYDROXYACETONE KINASE, PHOSPHORYL DONOR SUBUNIT DHAM"/>
    <property type="match status" value="1"/>
</dbReference>
<dbReference type="Pfam" id="PF03610">
    <property type="entry name" value="EIIA-man"/>
    <property type="match status" value="1"/>
</dbReference>
<evidence type="ECO:0000256" key="5">
    <source>
        <dbReference type="ARBA" id="ARBA00046577"/>
    </source>
</evidence>
<dbReference type="EMBL" id="SOAZ01000030">
    <property type="protein sequence ID" value="TDT50344.1"/>
    <property type="molecule type" value="Genomic_DNA"/>
</dbReference>
<dbReference type="NCBIfam" id="TIGR02364">
    <property type="entry name" value="dha_pts"/>
    <property type="match status" value="1"/>
</dbReference>
<dbReference type="OrthoDB" id="7065393at2"/>
<dbReference type="GO" id="GO:0016020">
    <property type="term" value="C:membrane"/>
    <property type="evidence" value="ECO:0007669"/>
    <property type="project" value="InterPro"/>
</dbReference>
<dbReference type="InterPro" id="IPR036662">
    <property type="entry name" value="PTS_EIIA_man-typ_sf"/>
</dbReference>
<accession>A0A4R7KAC6</accession>
<dbReference type="SUPFAM" id="SSF53062">
    <property type="entry name" value="PTS system fructose IIA component-like"/>
    <property type="match status" value="1"/>
</dbReference>
<keyword evidence="8" id="KW-1185">Reference proteome</keyword>
<dbReference type="PANTHER" id="PTHR38594">
    <property type="entry name" value="PEP-DEPENDENT DIHYDROXYACETONE KINASE, PHOSPHORYL DONOR SUBUNIT DHAM"/>
    <property type="match status" value="1"/>
</dbReference>
<evidence type="ECO:0000256" key="1">
    <source>
        <dbReference type="ARBA" id="ARBA00001113"/>
    </source>
</evidence>
<dbReference type="InterPro" id="IPR039643">
    <property type="entry name" value="DhaM"/>
</dbReference>
<dbReference type="Proteomes" id="UP000295325">
    <property type="component" value="Unassembled WGS sequence"/>
</dbReference>
<comment type="catalytic activity">
    <reaction evidence="1">
        <text>dihydroxyacetone + phosphoenolpyruvate = dihydroxyacetone phosphate + pyruvate</text>
        <dbReference type="Rhea" id="RHEA:18381"/>
        <dbReference type="ChEBI" id="CHEBI:15361"/>
        <dbReference type="ChEBI" id="CHEBI:16016"/>
        <dbReference type="ChEBI" id="CHEBI:57642"/>
        <dbReference type="ChEBI" id="CHEBI:58702"/>
        <dbReference type="EC" id="2.7.1.121"/>
    </reaction>
</comment>
<dbReference type="AlphaFoldDB" id="A0A4R7KAC6"/>
<evidence type="ECO:0000256" key="4">
    <source>
        <dbReference type="ARBA" id="ARBA00022679"/>
    </source>
</evidence>
<proteinExistence type="predicted"/>
<comment type="function">
    <text evidence="2">Component of the dihydroxyacetone kinase complex, which is responsible for the phosphoenolpyruvate (PEP)-dependent phosphorylation of dihydroxyacetone. DhaM serves as the phosphoryl donor. Is phosphorylated by phosphoenolpyruvate in an EI- and HPr-dependent reaction, and a phosphorelay system on histidine residues finally leads to phosphoryl transfer to DhaL and dihydroxyacetone.</text>
</comment>
<gene>
    <name evidence="7" type="ORF">EDD71_1304</name>
</gene>
<comment type="caution">
    <text evidence="7">The sequence shown here is derived from an EMBL/GenBank/DDBJ whole genome shotgun (WGS) entry which is preliminary data.</text>
</comment>
<reference evidence="7 8" key="1">
    <citation type="submission" date="2019-03" db="EMBL/GenBank/DDBJ databases">
        <title>Genomic Encyclopedia of Type Strains, Phase IV (KMG-IV): sequencing the most valuable type-strain genomes for metagenomic binning, comparative biology and taxonomic classification.</title>
        <authorList>
            <person name="Goeker M."/>
        </authorList>
    </citation>
    <scope>NUCLEOTIDE SEQUENCE [LARGE SCALE GENOMIC DNA]</scope>
    <source>
        <strain evidence="7 8">DSM 24455</strain>
    </source>
</reference>
<dbReference type="GO" id="GO:0047324">
    <property type="term" value="F:phosphoenolpyruvate-glycerone phosphotransferase activity"/>
    <property type="evidence" value="ECO:0007669"/>
    <property type="project" value="UniProtKB-EC"/>
</dbReference>
<keyword evidence="7" id="KW-0418">Kinase</keyword>
<feature type="domain" description="PTS EIIA type-4" evidence="6">
    <location>
        <begin position="1"/>
        <end position="132"/>
    </location>
</feature>
<name>A0A4R7KAC6_9CLOT</name>
<evidence type="ECO:0000256" key="2">
    <source>
        <dbReference type="ARBA" id="ARBA00002788"/>
    </source>
</evidence>
<dbReference type="GO" id="GO:0009401">
    <property type="term" value="P:phosphoenolpyruvate-dependent sugar phosphotransferase system"/>
    <property type="evidence" value="ECO:0007669"/>
    <property type="project" value="InterPro"/>
</dbReference>
<dbReference type="GO" id="GO:0019563">
    <property type="term" value="P:glycerol catabolic process"/>
    <property type="evidence" value="ECO:0007669"/>
    <property type="project" value="InterPro"/>
</dbReference>
<keyword evidence="4" id="KW-0808">Transferase</keyword>